<evidence type="ECO:0000313" key="12">
    <source>
        <dbReference type="Proteomes" id="UP000295304"/>
    </source>
</evidence>
<reference evidence="11 12" key="1">
    <citation type="submission" date="2019-03" db="EMBL/GenBank/DDBJ databases">
        <title>Genomic Encyclopedia of Type Strains, Phase IV (KMG-IV): sequencing the most valuable type-strain genomes for metagenomic binning, comparative biology and taxonomic classification.</title>
        <authorList>
            <person name="Goeker M."/>
        </authorList>
    </citation>
    <scope>NUCLEOTIDE SEQUENCE [LARGE SCALE GENOMIC DNA]</scope>
    <source>
        <strain evidence="11 12">DSM 101688</strain>
    </source>
</reference>
<dbReference type="UniPathway" id="UPA00034">
    <property type="reaction ID" value="UER00027"/>
</dbReference>
<organism evidence="11 12">
    <name type="scientific">Varunaivibrio sulfuroxidans</name>
    <dbReference type="NCBI Taxonomy" id="1773489"/>
    <lineage>
        <taxon>Bacteria</taxon>
        <taxon>Pseudomonadati</taxon>
        <taxon>Pseudomonadota</taxon>
        <taxon>Alphaproteobacteria</taxon>
        <taxon>Rhodospirillales</taxon>
        <taxon>Magnetovibrionaceae</taxon>
        <taxon>Varunaivibrio</taxon>
    </lineage>
</organism>
<comment type="caution">
    <text evidence="11">The sequence shown here is derived from an EMBL/GenBank/DDBJ whole genome shotgun (WGS) entry which is preliminary data.</text>
</comment>
<dbReference type="PANTHER" id="PTHR43727:SF2">
    <property type="entry name" value="GROUP IV DECARBOXYLASE"/>
    <property type="match status" value="1"/>
</dbReference>
<comment type="catalytic activity">
    <reaction evidence="5 8">
        <text>meso-2,6-diaminopimelate + H(+) = L-lysine + CO2</text>
        <dbReference type="Rhea" id="RHEA:15101"/>
        <dbReference type="ChEBI" id="CHEBI:15378"/>
        <dbReference type="ChEBI" id="CHEBI:16526"/>
        <dbReference type="ChEBI" id="CHEBI:32551"/>
        <dbReference type="ChEBI" id="CHEBI:57791"/>
        <dbReference type="EC" id="4.1.1.20"/>
    </reaction>
</comment>
<feature type="modified residue" description="N6-(pyridoxal phosphate)lysine" evidence="5 7">
    <location>
        <position position="60"/>
    </location>
</feature>
<dbReference type="PRINTS" id="PR01179">
    <property type="entry name" value="ODADCRBXLASE"/>
</dbReference>
<feature type="binding site" evidence="5">
    <location>
        <position position="281"/>
    </location>
    <ligand>
        <name>substrate</name>
    </ligand>
</feature>
<feature type="domain" description="Orn/DAP/Arg decarboxylase 2 C-terminal" evidence="9">
    <location>
        <begin position="29"/>
        <end position="376"/>
    </location>
</feature>
<comment type="function">
    <text evidence="5">Specifically catalyzes the decarboxylation of meso-diaminopimelate (meso-DAP) to L-lysine.</text>
</comment>
<accession>A0A4R3JEJ6</accession>
<dbReference type="RefSeq" id="WP_132938501.1">
    <property type="nucleotide sequence ID" value="NZ_CP119676.1"/>
</dbReference>
<dbReference type="EMBL" id="SLZW01000003">
    <property type="protein sequence ID" value="TCS63526.1"/>
    <property type="molecule type" value="Genomic_DNA"/>
</dbReference>
<evidence type="ECO:0000256" key="3">
    <source>
        <dbReference type="ARBA" id="ARBA00022898"/>
    </source>
</evidence>
<dbReference type="GO" id="GO:0030170">
    <property type="term" value="F:pyridoxal phosphate binding"/>
    <property type="evidence" value="ECO:0007669"/>
    <property type="project" value="UniProtKB-UniRule"/>
</dbReference>
<dbReference type="Pfam" id="PF02784">
    <property type="entry name" value="Orn_Arg_deC_N"/>
    <property type="match status" value="1"/>
</dbReference>
<proteinExistence type="inferred from homology"/>
<dbReference type="SUPFAM" id="SSF50621">
    <property type="entry name" value="Alanine racemase C-terminal domain-like"/>
    <property type="match status" value="1"/>
</dbReference>
<dbReference type="AlphaFoldDB" id="A0A4R3JEJ6"/>
<evidence type="ECO:0000256" key="7">
    <source>
        <dbReference type="PIRSR" id="PIRSR600183-50"/>
    </source>
</evidence>
<keyword evidence="3 5" id="KW-0663">Pyridoxal phosphate</keyword>
<feature type="domain" description="Orn/DAP/Arg decarboxylase 2 N-terminal" evidence="10">
    <location>
        <begin position="35"/>
        <end position="285"/>
    </location>
</feature>
<feature type="binding site" evidence="5">
    <location>
        <position position="378"/>
    </location>
    <ligand>
        <name>pyridoxal 5'-phosphate</name>
        <dbReference type="ChEBI" id="CHEBI:597326"/>
    </ligand>
</feature>
<dbReference type="Pfam" id="PF00278">
    <property type="entry name" value="Orn_DAP_Arg_deC"/>
    <property type="match status" value="1"/>
</dbReference>
<dbReference type="InterPro" id="IPR022644">
    <property type="entry name" value="De-COase2_N"/>
</dbReference>
<dbReference type="GO" id="GO:0008836">
    <property type="term" value="F:diaminopimelate decarboxylase activity"/>
    <property type="evidence" value="ECO:0007669"/>
    <property type="project" value="UniProtKB-UniRule"/>
</dbReference>
<evidence type="ECO:0000256" key="6">
    <source>
        <dbReference type="NCBIfam" id="TIGR01048"/>
    </source>
</evidence>
<evidence type="ECO:0000256" key="8">
    <source>
        <dbReference type="RuleBase" id="RU003738"/>
    </source>
</evidence>
<dbReference type="InterPro" id="IPR022643">
    <property type="entry name" value="De-COase2_C"/>
</dbReference>
<dbReference type="CDD" id="cd06828">
    <property type="entry name" value="PLPDE_III_DapDC"/>
    <property type="match status" value="1"/>
</dbReference>
<evidence type="ECO:0000256" key="4">
    <source>
        <dbReference type="ARBA" id="ARBA00023239"/>
    </source>
</evidence>
<gene>
    <name evidence="5" type="primary">lysA</name>
    <name evidence="11" type="ORF">EDD55_103148</name>
</gene>
<comment type="similarity">
    <text evidence="5">Belongs to the Orn/Lys/Arg decarboxylase class-II family. LysA subfamily.</text>
</comment>
<dbReference type="EC" id="4.1.1.20" evidence="5 6"/>
<feature type="binding site" evidence="5">
    <location>
        <position position="378"/>
    </location>
    <ligand>
        <name>substrate</name>
    </ligand>
</feature>
<evidence type="ECO:0000256" key="5">
    <source>
        <dbReference type="HAMAP-Rule" id="MF_02120"/>
    </source>
</evidence>
<dbReference type="InterPro" id="IPR002986">
    <property type="entry name" value="DAP_deCOOHase_LysA"/>
</dbReference>
<protein>
    <recommendedName>
        <fullName evidence="5 6">Diaminopimelate decarboxylase</fullName>
        <shortName evidence="5">DAP decarboxylase</shortName>
        <shortName evidence="5">DAPDC</shortName>
        <ecNumber evidence="5 6">4.1.1.20</ecNumber>
    </recommendedName>
</protein>
<keyword evidence="5 8" id="KW-0457">Lysine biosynthesis</keyword>
<dbReference type="GO" id="GO:0009089">
    <property type="term" value="P:lysine biosynthetic process via diaminopimelate"/>
    <property type="evidence" value="ECO:0007669"/>
    <property type="project" value="UniProtKB-UniRule"/>
</dbReference>
<dbReference type="Proteomes" id="UP000295304">
    <property type="component" value="Unassembled WGS sequence"/>
</dbReference>
<keyword evidence="2 5" id="KW-0210">Decarboxylase</keyword>
<dbReference type="Gene3D" id="3.20.20.10">
    <property type="entry name" value="Alanine racemase"/>
    <property type="match status" value="1"/>
</dbReference>
<comment type="cofactor">
    <cofactor evidence="1 5 7 8">
        <name>pyridoxal 5'-phosphate</name>
        <dbReference type="ChEBI" id="CHEBI:597326"/>
    </cofactor>
</comment>
<evidence type="ECO:0000313" key="11">
    <source>
        <dbReference type="EMBL" id="TCS63526.1"/>
    </source>
</evidence>
<dbReference type="PANTHER" id="PTHR43727">
    <property type="entry name" value="DIAMINOPIMELATE DECARBOXYLASE"/>
    <property type="match status" value="1"/>
</dbReference>
<keyword evidence="4 5" id="KW-0456">Lyase</keyword>
<sequence length="425" mass="46203">MDHFAYKNGCLYAEDVALSDIARQVGTPCYVYSEATIQRHYRVFDDALDGLERTVCFALKANSNLSVVRTLADMGAGADVVSGGELRRALMAGIPAEKIIFSGVGKTDEELSSALDAGILQINVESERELELLDAIAVEKGVKARIGIRINPDIDAKTHEKISTGKKENKFGIEWTRAHEIYARARDMKGIEARAMAIHIGSQLTDLAPFRDAFVRTRDLIAMLRADGHEITHLDLGGGLGVPYEPRHADGAPIPSPQAYGEVVRACVGDLGCHLIFEPGRVLVANAGVFLTRIVRTKEGTTRNFAIVDGAMNDLIRPTLYNAYHEIVPVREPGGDAKMARYDVVGPICESGDLFGKDRLLPPPDDGDLLAIRTAGAYGAVQGSMYNTRALAPEVLVRGDQFALIRRRLTVDDILALETPAPWLA</sequence>
<dbReference type="InterPro" id="IPR029066">
    <property type="entry name" value="PLP-binding_barrel"/>
</dbReference>
<dbReference type="SUPFAM" id="SSF51419">
    <property type="entry name" value="PLP-binding barrel"/>
    <property type="match status" value="1"/>
</dbReference>
<feature type="active site" description="Proton donor" evidence="7">
    <location>
        <position position="349"/>
    </location>
</feature>
<feature type="binding site" evidence="5">
    <location>
        <position position="350"/>
    </location>
    <ligand>
        <name>substrate</name>
    </ligand>
</feature>
<evidence type="ECO:0000256" key="1">
    <source>
        <dbReference type="ARBA" id="ARBA00001933"/>
    </source>
</evidence>
<evidence type="ECO:0000259" key="9">
    <source>
        <dbReference type="Pfam" id="PF00278"/>
    </source>
</evidence>
<comment type="subunit">
    <text evidence="5">Homodimer.</text>
</comment>
<evidence type="ECO:0000259" key="10">
    <source>
        <dbReference type="Pfam" id="PF02784"/>
    </source>
</evidence>
<feature type="binding site" evidence="5">
    <location>
        <begin position="278"/>
        <end position="281"/>
    </location>
    <ligand>
        <name>pyridoxal 5'-phosphate</name>
        <dbReference type="ChEBI" id="CHEBI:597326"/>
    </ligand>
</feature>
<keyword evidence="12" id="KW-1185">Reference proteome</keyword>
<dbReference type="PRINTS" id="PR01181">
    <property type="entry name" value="DAPDCRBXLASE"/>
</dbReference>
<dbReference type="Gene3D" id="2.40.37.10">
    <property type="entry name" value="Lyase, Ornithine Decarboxylase, Chain A, domain 1"/>
    <property type="match status" value="1"/>
</dbReference>
<name>A0A4R3JEJ6_9PROT</name>
<feature type="binding site" evidence="5">
    <location>
        <position position="239"/>
    </location>
    <ligand>
        <name>pyridoxal 5'-phosphate</name>
        <dbReference type="ChEBI" id="CHEBI:597326"/>
    </ligand>
</feature>
<dbReference type="InterPro" id="IPR009006">
    <property type="entry name" value="Ala_racemase/Decarboxylase_C"/>
</dbReference>
<dbReference type="FunFam" id="3.20.20.10:FF:000003">
    <property type="entry name" value="Diaminopimelate decarboxylase"/>
    <property type="match status" value="1"/>
</dbReference>
<dbReference type="InterPro" id="IPR000183">
    <property type="entry name" value="Orn/DAP/Arg_de-COase"/>
</dbReference>
<dbReference type="PROSITE" id="PS00878">
    <property type="entry name" value="ODR_DC_2_1"/>
    <property type="match status" value="1"/>
</dbReference>
<dbReference type="OrthoDB" id="9802241at2"/>
<evidence type="ECO:0000256" key="2">
    <source>
        <dbReference type="ARBA" id="ARBA00022793"/>
    </source>
</evidence>
<dbReference type="InterPro" id="IPR022653">
    <property type="entry name" value="De-COase2_pyr-phos_BS"/>
</dbReference>
<feature type="binding site" evidence="5">
    <location>
        <position position="317"/>
    </location>
    <ligand>
        <name>substrate</name>
    </ligand>
</feature>
<dbReference type="HAMAP" id="MF_02120">
    <property type="entry name" value="LysA"/>
    <property type="match status" value="1"/>
</dbReference>
<feature type="binding site" evidence="5">
    <location>
        <position position="321"/>
    </location>
    <ligand>
        <name>substrate</name>
    </ligand>
</feature>
<dbReference type="NCBIfam" id="TIGR01048">
    <property type="entry name" value="lysA"/>
    <property type="match status" value="1"/>
</dbReference>
<comment type="pathway">
    <text evidence="5 8">Amino-acid biosynthesis; L-lysine biosynthesis via DAP pathway; L-lysine from DL-2,6-diaminopimelate: step 1/1.</text>
</comment>
<keyword evidence="5" id="KW-0028">Amino-acid biosynthesis</keyword>